<dbReference type="Proteomes" id="UP000003790">
    <property type="component" value="Chromosome"/>
</dbReference>
<comment type="caution">
    <text evidence="1">The sequence shown here is derived from an EMBL/GenBank/DDBJ whole genome shotgun (WGS) entry which is preliminary data.</text>
</comment>
<evidence type="ECO:0000313" key="2">
    <source>
        <dbReference type="Proteomes" id="UP000003790"/>
    </source>
</evidence>
<dbReference type="AlphaFoldDB" id="A0AB33WMB0"/>
<name>A0AB33WMB0_9PSED</name>
<reference evidence="1 2" key="1">
    <citation type="journal article" date="2012" name="PLoS Genet.">
        <title>Comparative Genomics of Plant-Associated Pseudomonas spp.: Insights into Diversity and Inheritance of Traits Involved in Multitrophic Interactions.</title>
        <authorList>
            <person name="Loper J.E."/>
            <person name="Hassan K.A."/>
            <person name="Mavrodi D.V."/>
            <person name="Davis E.W.II."/>
            <person name="Lim C.K."/>
            <person name="Shaffer B.T."/>
            <person name="Elbourne L.D."/>
            <person name="Stockwell V.O."/>
            <person name="Hartney S.L."/>
            <person name="Breakwell K."/>
            <person name="Henkels M.D."/>
            <person name="Tetu S.G."/>
            <person name="Rangel L.I."/>
            <person name="Kidarsa T.A."/>
            <person name="Wilson N.L."/>
            <person name="van de Mortel J.E."/>
            <person name="Song C."/>
            <person name="Blumhagen R."/>
            <person name="Radune D."/>
            <person name="Hostetler J.B."/>
            <person name="Brinkac L.M."/>
            <person name="Durkin A.S."/>
            <person name="Kluepfel D.A."/>
            <person name="Wechter W.P."/>
            <person name="Anderson A.J."/>
            <person name="Kim Y.C."/>
            <person name="Pierson L.S.III."/>
            <person name="Pierson E.A."/>
            <person name="Lindow S.E."/>
            <person name="Kobayashi D.Y."/>
            <person name="Raaijmakers J.M."/>
            <person name="Weller D.M."/>
            <person name="Thomashow L.S."/>
            <person name="Allen A.E."/>
            <person name="Paulsen I.T."/>
        </authorList>
    </citation>
    <scope>NUCLEOTIDE SEQUENCE [LARGE SCALE GENOMIC DNA]</scope>
    <source>
        <strain evidence="1 2">O6</strain>
    </source>
</reference>
<accession>A0AB33WMB0</accession>
<sequence>MLDHVESVLDAVPEGPLYAAPVAVVLPPRKPAHAIAPDNDMRARLECKYKGYNEALDDVARLNAGPVADEDWHMNPCKQGHLDVGAGGGVASCYQCDEKITAATTQEAFKLWNAAHPKP</sequence>
<dbReference type="EMBL" id="AHOT01000027">
    <property type="protein sequence ID" value="EIM14237.1"/>
    <property type="molecule type" value="Genomic_DNA"/>
</dbReference>
<proteinExistence type="predicted"/>
<gene>
    <name evidence="1" type="ORF">PchlO6_2097</name>
</gene>
<protein>
    <recommendedName>
        <fullName evidence="3">Phage protein</fullName>
    </recommendedName>
</protein>
<evidence type="ECO:0000313" key="1">
    <source>
        <dbReference type="EMBL" id="EIM14237.1"/>
    </source>
</evidence>
<evidence type="ECO:0008006" key="3">
    <source>
        <dbReference type="Google" id="ProtNLM"/>
    </source>
</evidence>
<organism evidence="1 2">
    <name type="scientific">Pseudomonas chlororaphis O6</name>
    <dbReference type="NCBI Taxonomy" id="1037915"/>
    <lineage>
        <taxon>Bacteria</taxon>
        <taxon>Pseudomonadati</taxon>
        <taxon>Pseudomonadota</taxon>
        <taxon>Gammaproteobacteria</taxon>
        <taxon>Pseudomonadales</taxon>
        <taxon>Pseudomonadaceae</taxon>
        <taxon>Pseudomonas</taxon>
    </lineage>
</organism>